<dbReference type="AlphaFoldDB" id="A0A0M2V358"/>
<reference evidence="4 5" key="1">
    <citation type="submission" date="2015-03" db="EMBL/GenBank/DDBJ databases">
        <title>Draft genome sequences of two protease-producing strains of Arsukibacterium isolated from two cold and alkaline environments.</title>
        <authorList>
            <person name="Lylloff J.E."/>
            <person name="Skov L.B."/>
            <person name="Jepsen M."/>
            <person name="Hallin P.F."/>
            <person name="Sorensen S.J."/>
            <person name="Stougaard P."/>
            <person name="Glaring M.A."/>
        </authorList>
    </citation>
    <scope>NUCLEOTIDE SEQUENCE [LARGE SCALE GENOMIC DNA]</scope>
    <source>
        <strain evidence="4 5">GCM72</strain>
    </source>
</reference>
<dbReference type="Proteomes" id="UP000034228">
    <property type="component" value="Unassembled WGS sequence"/>
</dbReference>
<evidence type="ECO:0000313" key="5">
    <source>
        <dbReference type="Proteomes" id="UP000034228"/>
    </source>
</evidence>
<protein>
    <submittedName>
        <fullName evidence="4">Amino acid ABC transporter substrate-binding protein</fullName>
    </submittedName>
</protein>
<comment type="caution">
    <text evidence="4">The sequence shown here is derived from an EMBL/GenBank/DDBJ whole genome shotgun (WGS) entry which is preliminary data.</text>
</comment>
<dbReference type="InterPro" id="IPR001638">
    <property type="entry name" value="Solute-binding_3/MltF_N"/>
</dbReference>
<keyword evidence="5" id="KW-1185">Reference proteome</keyword>
<name>A0A0M2V358_9GAMM</name>
<gene>
    <name evidence="4" type="ORF">WG68_17325</name>
</gene>
<dbReference type="Gene3D" id="3.40.190.10">
    <property type="entry name" value="Periplasmic binding protein-like II"/>
    <property type="match status" value="2"/>
</dbReference>
<evidence type="ECO:0000256" key="2">
    <source>
        <dbReference type="ARBA" id="ARBA00022729"/>
    </source>
</evidence>
<dbReference type="PANTHER" id="PTHR35936">
    <property type="entry name" value="MEMBRANE-BOUND LYTIC MUREIN TRANSGLYCOSYLASE F"/>
    <property type="match status" value="1"/>
</dbReference>
<feature type="domain" description="Solute-binding protein family 3/N-terminal" evidence="3">
    <location>
        <begin position="27"/>
        <end position="258"/>
    </location>
</feature>
<dbReference type="PATRIC" id="fig|336831.14.peg.321"/>
<dbReference type="SUPFAM" id="SSF53850">
    <property type="entry name" value="Periplasmic binding protein-like II"/>
    <property type="match status" value="1"/>
</dbReference>
<dbReference type="SMART" id="SM00062">
    <property type="entry name" value="PBPb"/>
    <property type="match status" value="1"/>
</dbReference>
<comment type="similarity">
    <text evidence="1">Belongs to the bacterial solute-binding protein 3 family.</text>
</comment>
<organism evidence="4 5">
    <name type="scientific">Arsukibacterium ikkense</name>
    <dbReference type="NCBI Taxonomy" id="336831"/>
    <lineage>
        <taxon>Bacteria</taxon>
        <taxon>Pseudomonadati</taxon>
        <taxon>Pseudomonadota</taxon>
        <taxon>Gammaproteobacteria</taxon>
        <taxon>Chromatiales</taxon>
        <taxon>Chromatiaceae</taxon>
        <taxon>Arsukibacterium</taxon>
    </lineage>
</organism>
<evidence type="ECO:0000259" key="3">
    <source>
        <dbReference type="SMART" id="SM00062"/>
    </source>
</evidence>
<dbReference type="Pfam" id="PF00497">
    <property type="entry name" value="SBP_bac_3"/>
    <property type="match status" value="1"/>
</dbReference>
<dbReference type="RefSeq" id="WP_046558984.1">
    <property type="nucleotide sequence ID" value="NZ_LAHO01000020.1"/>
</dbReference>
<dbReference type="PANTHER" id="PTHR35936:SF25">
    <property type="entry name" value="ABC TRANSPORTER SUBSTRATE-BINDING PROTEIN"/>
    <property type="match status" value="1"/>
</dbReference>
<dbReference type="EMBL" id="LAHO01000020">
    <property type="protein sequence ID" value="KKO44080.1"/>
    <property type="molecule type" value="Genomic_DNA"/>
</dbReference>
<dbReference type="STRING" id="336831.WG68_17325"/>
<proteinExistence type="inferred from homology"/>
<evidence type="ECO:0000313" key="4">
    <source>
        <dbReference type="EMBL" id="KKO44080.1"/>
    </source>
</evidence>
<sequence>MLKAVLQLVIQFSIVLWLYSPQAAACNLRLGIETHFPPHIIHGETGWSGLSIELAQRLAQEVECDLTLVESPWLRAMRQIDTGELDLISHLTFSTERLERFAFIGPHHLEQIFLVADPDAIPPLSSVEQLSNEIDLTAIAMLNGAYYGEDFARLQAQPGFKRQLVYITNSLDKMALLHAGRVNAVLEDLSVLRYWQTEHNTTSSRFQPLLAIHQGPVYFGFNRKTLSAAQLQQLNNAWQQLHSSGELARIVARYQQRETELNIPPPQPHL</sequence>
<keyword evidence="2" id="KW-0732">Signal</keyword>
<dbReference type="OrthoDB" id="9768183at2"/>
<evidence type="ECO:0000256" key="1">
    <source>
        <dbReference type="ARBA" id="ARBA00010333"/>
    </source>
</evidence>
<accession>A0A0M2V358</accession>